<comment type="caution">
    <text evidence="1">The sequence shown here is derived from an EMBL/GenBank/DDBJ whole genome shotgun (WGS) entry which is preliminary data.</text>
</comment>
<dbReference type="Proteomes" id="UP001595765">
    <property type="component" value="Unassembled WGS sequence"/>
</dbReference>
<sequence length="454" mass="48900">MSVFTGPRVTDELLMALGATRGEPRVLASLVAGQRARRLLTLRALLDAVRGATPGVLAAGEGERVLRDWRLLEEAERADPAAARRVVHYPFTGAWAERCLRALSRGERPPVAGLGHLGAIAAAAAARAGLRFGAEVPLYGGALHLPTLGSYRPPAGTARARVDGDGSTLWLRTADTRVEVRKGPDGVWRSAAPGWRPLRGLRSAGGHPVLVDDADPYRDEERHTNPYGLTAVGALDGAEHARWRGAWQDAQSWLRLGDGSRAREADALLDCFVPLAGSATARCSATRGEAFGALLSSTPRGGLELAATLVHELQHAKLLALSSLTVLHTADDTPSYWAPWRPDPRPFDGLFQGAYAHLALADFHLGVALSEAGPARRDAAWADHCRCRQQVEAALPQLLGSSRLTPRGLTLVRAMAAHHTRLREHVPPSGHLARAAAYVETSRVIWRRQRALRR</sequence>
<evidence type="ECO:0000313" key="1">
    <source>
        <dbReference type="EMBL" id="MFC4032481.1"/>
    </source>
</evidence>
<dbReference type="InterPro" id="IPR026337">
    <property type="entry name" value="AKG_HExxH"/>
</dbReference>
<protein>
    <submittedName>
        <fullName evidence="1">HEXXH motif domain-containing protein</fullName>
    </submittedName>
</protein>
<dbReference type="NCBIfam" id="TIGR04267">
    <property type="entry name" value="mod_HExxH"/>
    <property type="match status" value="1"/>
</dbReference>
<gene>
    <name evidence="1" type="ORF">ACFO3J_13435</name>
</gene>
<keyword evidence="2" id="KW-1185">Reference proteome</keyword>
<name>A0ABV8HLK1_9ACTN</name>
<evidence type="ECO:0000313" key="2">
    <source>
        <dbReference type="Proteomes" id="UP001595765"/>
    </source>
</evidence>
<reference evidence="2" key="1">
    <citation type="journal article" date="2019" name="Int. J. Syst. Evol. Microbiol.">
        <title>The Global Catalogue of Microorganisms (GCM) 10K type strain sequencing project: providing services to taxonomists for standard genome sequencing and annotation.</title>
        <authorList>
            <consortium name="The Broad Institute Genomics Platform"/>
            <consortium name="The Broad Institute Genome Sequencing Center for Infectious Disease"/>
            <person name="Wu L."/>
            <person name="Ma J."/>
        </authorList>
    </citation>
    <scope>NUCLEOTIDE SEQUENCE [LARGE SCALE GENOMIC DNA]</scope>
    <source>
        <strain evidence="2">CGMCC 4.7237</strain>
    </source>
</reference>
<accession>A0ABV8HLK1</accession>
<proteinExistence type="predicted"/>
<organism evidence="1 2">
    <name type="scientific">Streptomyces polygonati</name>
    <dbReference type="NCBI Taxonomy" id="1617087"/>
    <lineage>
        <taxon>Bacteria</taxon>
        <taxon>Bacillati</taxon>
        <taxon>Actinomycetota</taxon>
        <taxon>Actinomycetes</taxon>
        <taxon>Kitasatosporales</taxon>
        <taxon>Streptomycetaceae</taxon>
        <taxon>Streptomyces</taxon>
    </lineage>
</organism>
<dbReference type="EMBL" id="JBHSBB010000010">
    <property type="protein sequence ID" value="MFC4032481.1"/>
    <property type="molecule type" value="Genomic_DNA"/>
</dbReference>
<dbReference type="RefSeq" id="WP_386429482.1">
    <property type="nucleotide sequence ID" value="NZ_JBHSBB010000010.1"/>
</dbReference>